<dbReference type="PANTHER" id="PTHR11776">
    <property type="entry name" value="ADENINE PHOSPHORIBOSYLTRANSFERASE"/>
    <property type="match status" value="1"/>
</dbReference>
<reference evidence="16" key="1">
    <citation type="submission" date="2015-05" db="EMBL/GenBank/DDBJ databases">
        <title>Draft genome of Nitrosomonas communis strain Nm2.</title>
        <authorList>
            <person name="Kozlowski J.A."/>
            <person name="Kits K.D."/>
            <person name="Stein L.Y."/>
        </authorList>
    </citation>
    <scope>NUCLEOTIDE SEQUENCE [LARGE SCALE GENOMIC DNA]</scope>
    <source>
        <strain evidence="16">Nm2</strain>
    </source>
</reference>
<evidence type="ECO:0000256" key="5">
    <source>
        <dbReference type="ARBA" id="ARBA00008391"/>
    </source>
</evidence>
<name>A0A0F7KGL1_9PROT</name>
<sequence>MPIKSRIRTIPHYPHEGIMFRDVTTLLKDAVGLRTTIQEIVNRYRTSNIDIVVGIESRGFIIGAPVAYALGVGFVPIRKPGKLPAETIGCDYQLEYGSDRIEIHTDAIRKGERILLVDDLIATGGTMEAAVKLIQEIGGEIIECCFVVDLPEVGGRDRLEKQGQKVFALCQFEGS</sequence>
<dbReference type="InterPro" id="IPR029057">
    <property type="entry name" value="PRTase-like"/>
</dbReference>
<comment type="subunit">
    <text evidence="6 12">Homodimer.</text>
</comment>
<dbReference type="GO" id="GO:0006166">
    <property type="term" value="P:purine ribonucleoside salvage"/>
    <property type="evidence" value="ECO:0007669"/>
    <property type="project" value="UniProtKB-UniRule"/>
</dbReference>
<dbReference type="Proteomes" id="UP000034156">
    <property type="component" value="Chromosome"/>
</dbReference>
<evidence type="ECO:0000256" key="9">
    <source>
        <dbReference type="ARBA" id="ARBA00022676"/>
    </source>
</evidence>
<dbReference type="OrthoDB" id="9803963at2"/>
<dbReference type="EMBL" id="CP011451">
    <property type="protein sequence ID" value="AKH37929.1"/>
    <property type="molecule type" value="Genomic_DNA"/>
</dbReference>
<evidence type="ECO:0000256" key="3">
    <source>
        <dbReference type="ARBA" id="ARBA00004496"/>
    </source>
</evidence>
<evidence type="ECO:0000256" key="1">
    <source>
        <dbReference type="ARBA" id="ARBA00000868"/>
    </source>
</evidence>
<dbReference type="GO" id="GO:0003999">
    <property type="term" value="F:adenine phosphoribosyltransferase activity"/>
    <property type="evidence" value="ECO:0007669"/>
    <property type="project" value="UniProtKB-UniRule"/>
</dbReference>
<comment type="similarity">
    <text evidence="5 12">Belongs to the purine/pyrimidine phosphoribosyltransferase family.</text>
</comment>
<dbReference type="NCBIfam" id="NF002636">
    <property type="entry name" value="PRK02304.1-5"/>
    <property type="match status" value="1"/>
</dbReference>
<dbReference type="InterPro" id="IPR050120">
    <property type="entry name" value="Adenine_PRTase"/>
</dbReference>
<comment type="subcellular location">
    <subcellularLocation>
        <location evidence="3 12">Cytoplasm</location>
    </subcellularLocation>
</comment>
<keyword evidence="8 12" id="KW-0963">Cytoplasm</keyword>
<evidence type="ECO:0000313" key="16">
    <source>
        <dbReference type="Proteomes" id="UP000034156"/>
    </source>
</evidence>
<evidence type="ECO:0000256" key="12">
    <source>
        <dbReference type="HAMAP-Rule" id="MF_00004"/>
    </source>
</evidence>
<dbReference type="GO" id="GO:0005737">
    <property type="term" value="C:cytoplasm"/>
    <property type="evidence" value="ECO:0007669"/>
    <property type="project" value="UniProtKB-SubCell"/>
</dbReference>
<dbReference type="NCBIfam" id="NF002634">
    <property type="entry name" value="PRK02304.1-3"/>
    <property type="match status" value="1"/>
</dbReference>
<evidence type="ECO:0000256" key="11">
    <source>
        <dbReference type="ARBA" id="ARBA00022726"/>
    </source>
</evidence>
<evidence type="ECO:0000256" key="8">
    <source>
        <dbReference type="ARBA" id="ARBA00022490"/>
    </source>
</evidence>
<comment type="pathway">
    <text evidence="4 12">Purine metabolism; AMP biosynthesis via salvage pathway; AMP from adenine: step 1/1.</text>
</comment>
<dbReference type="Pfam" id="PF00156">
    <property type="entry name" value="Pribosyltran"/>
    <property type="match status" value="1"/>
</dbReference>
<reference evidence="15 17" key="3">
    <citation type="submission" date="2019-07" db="EMBL/GenBank/DDBJ databases">
        <title>Active sludge and wastewater microbial communities from Klosterneuburg, Austria.</title>
        <authorList>
            <person name="Wagner M."/>
        </authorList>
    </citation>
    <scope>NUCLEOTIDE SEQUENCE [LARGE SCALE GENOMIC DNA]</scope>
    <source>
        <strain evidence="15 17">Nm2</strain>
    </source>
</reference>
<evidence type="ECO:0000313" key="14">
    <source>
        <dbReference type="EMBL" id="AKH37929.1"/>
    </source>
</evidence>
<evidence type="ECO:0000256" key="6">
    <source>
        <dbReference type="ARBA" id="ARBA00011738"/>
    </source>
</evidence>
<dbReference type="NCBIfam" id="TIGR01090">
    <property type="entry name" value="apt"/>
    <property type="match status" value="1"/>
</dbReference>
<feature type="domain" description="Phosphoribosyltransferase" evidence="13">
    <location>
        <begin position="35"/>
        <end position="152"/>
    </location>
</feature>
<dbReference type="Gene3D" id="3.40.50.2020">
    <property type="match status" value="1"/>
</dbReference>
<organism evidence="14 16">
    <name type="scientific">Nitrosomonas communis</name>
    <dbReference type="NCBI Taxonomy" id="44574"/>
    <lineage>
        <taxon>Bacteria</taxon>
        <taxon>Pseudomonadati</taxon>
        <taxon>Pseudomonadota</taxon>
        <taxon>Betaproteobacteria</taxon>
        <taxon>Nitrosomonadales</taxon>
        <taxon>Nitrosomonadaceae</taxon>
        <taxon>Nitrosomonas</taxon>
    </lineage>
</organism>
<keyword evidence="11 12" id="KW-0660">Purine salvage</keyword>
<gene>
    <name evidence="12" type="primary">apt</name>
    <name evidence="14" type="ORF">AAW31_09040</name>
    <name evidence="15" type="ORF">BCL69_102729</name>
</gene>
<dbReference type="KEGG" id="nco:AAW31_09040"/>
<evidence type="ECO:0000256" key="2">
    <source>
        <dbReference type="ARBA" id="ARBA00003968"/>
    </source>
</evidence>
<dbReference type="UniPathway" id="UPA00588">
    <property type="reaction ID" value="UER00646"/>
</dbReference>
<dbReference type="EC" id="2.4.2.7" evidence="7 12"/>
<dbReference type="InterPro" id="IPR000836">
    <property type="entry name" value="PRTase_dom"/>
</dbReference>
<dbReference type="FunFam" id="3.40.50.2020:FF:000004">
    <property type="entry name" value="Adenine phosphoribosyltransferase"/>
    <property type="match status" value="1"/>
</dbReference>
<evidence type="ECO:0000313" key="15">
    <source>
        <dbReference type="EMBL" id="TYP87060.1"/>
    </source>
</evidence>
<evidence type="ECO:0000256" key="4">
    <source>
        <dbReference type="ARBA" id="ARBA00004659"/>
    </source>
</evidence>
<dbReference type="Proteomes" id="UP000324176">
    <property type="component" value="Unassembled WGS sequence"/>
</dbReference>
<evidence type="ECO:0000259" key="13">
    <source>
        <dbReference type="Pfam" id="PF00156"/>
    </source>
</evidence>
<comment type="catalytic activity">
    <reaction evidence="1 12">
        <text>AMP + diphosphate = 5-phospho-alpha-D-ribose 1-diphosphate + adenine</text>
        <dbReference type="Rhea" id="RHEA:16609"/>
        <dbReference type="ChEBI" id="CHEBI:16708"/>
        <dbReference type="ChEBI" id="CHEBI:33019"/>
        <dbReference type="ChEBI" id="CHEBI:58017"/>
        <dbReference type="ChEBI" id="CHEBI:456215"/>
        <dbReference type="EC" id="2.4.2.7"/>
    </reaction>
</comment>
<dbReference type="AlphaFoldDB" id="A0A0F7KGL1"/>
<proteinExistence type="inferred from homology"/>
<comment type="function">
    <text evidence="2 12">Catalyzes a salvage reaction resulting in the formation of AMP, that is energically less costly than de novo synthesis.</text>
</comment>
<keyword evidence="10 12" id="KW-0808">Transferase</keyword>
<evidence type="ECO:0000256" key="10">
    <source>
        <dbReference type="ARBA" id="ARBA00022679"/>
    </source>
</evidence>
<dbReference type="PANTHER" id="PTHR11776:SF7">
    <property type="entry name" value="PHOSPHORIBOSYLTRANSFERASE DOMAIN-CONTAINING PROTEIN"/>
    <property type="match status" value="1"/>
</dbReference>
<dbReference type="PATRIC" id="fig|44574.3.peg.2208"/>
<dbReference type="CDD" id="cd06223">
    <property type="entry name" value="PRTases_typeI"/>
    <property type="match status" value="1"/>
</dbReference>
<dbReference type="SUPFAM" id="SSF53271">
    <property type="entry name" value="PRTase-like"/>
    <property type="match status" value="1"/>
</dbReference>
<dbReference type="RefSeq" id="WP_046849997.1">
    <property type="nucleotide sequence ID" value="NZ_CBDIPD010000089.1"/>
</dbReference>
<accession>A0A0F7KGL1</accession>
<reference evidence="14 16" key="2">
    <citation type="journal article" date="2016" name="Genome Announc.">
        <title>Genome Sequence of Nitrosomonas communis Strain Nm2, a Mesophilic Ammonia-Oxidizing Bacterium Isolated from Mediterranean Soil.</title>
        <authorList>
            <person name="Kozlowski J.A."/>
            <person name="Kits K.D."/>
            <person name="Stein L.Y."/>
        </authorList>
    </citation>
    <scope>NUCLEOTIDE SEQUENCE [LARGE SCALE GENOMIC DNA]</scope>
    <source>
        <strain evidence="14 16">Nm2</strain>
    </source>
</reference>
<protein>
    <recommendedName>
        <fullName evidence="7 12">Adenine phosphoribosyltransferase</fullName>
        <shortName evidence="12">APRT</shortName>
        <ecNumber evidence="7 12">2.4.2.7</ecNumber>
    </recommendedName>
</protein>
<keyword evidence="16" id="KW-1185">Reference proteome</keyword>
<keyword evidence="9 12" id="KW-0328">Glycosyltransferase</keyword>
<evidence type="ECO:0000256" key="7">
    <source>
        <dbReference type="ARBA" id="ARBA00011893"/>
    </source>
</evidence>
<dbReference type="GO" id="GO:0006168">
    <property type="term" value="P:adenine salvage"/>
    <property type="evidence" value="ECO:0007669"/>
    <property type="project" value="InterPro"/>
</dbReference>
<dbReference type="EMBL" id="VNHT01000027">
    <property type="protein sequence ID" value="TYP87060.1"/>
    <property type="molecule type" value="Genomic_DNA"/>
</dbReference>
<dbReference type="HAMAP" id="MF_00004">
    <property type="entry name" value="Aden_phosphoribosyltr"/>
    <property type="match status" value="1"/>
</dbReference>
<dbReference type="InterPro" id="IPR005764">
    <property type="entry name" value="Ade_phspho_trans"/>
</dbReference>
<dbReference type="GO" id="GO:0044209">
    <property type="term" value="P:AMP salvage"/>
    <property type="evidence" value="ECO:0007669"/>
    <property type="project" value="UniProtKB-UniRule"/>
</dbReference>
<evidence type="ECO:0000313" key="17">
    <source>
        <dbReference type="Proteomes" id="UP000324176"/>
    </source>
</evidence>